<dbReference type="PANTHER" id="PTHR41248:SF1">
    <property type="entry name" value="NORD PROTEIN"/>
    <property type="match status" value="1"/>
</dbReference>
<dbReference type="RefSeq" id="WP_378156010.1">
    <property type="nucleotide sequence ID" value="NZ_JBHSEC010000019.1"/>
</dbReference>
<dbReference type="PANTHER" id="PTHR41248">
    <property type="entry name" value="NORD PROTEIN"/>
    <property type="match status" value="1"/>
</dbReference>
<evidence type="ECO:0000313" key="4">
    <source>
        <dbReference type="Proteomes" id="UP001595817"/>
    </source>
</evidence>
<comment type="caution">
    <text evidence="3">The sequence shown here is derived from an EMBL/GenBank/DDBJ whole genome shotgun (WGS) entry which is preliminary data.</text>
</comment>
<proteinExistence type="predicted"/>
<evidence type="ECO:0000313" key="3">
    <source>
        <dbReference type="EMBL" id="MFC4411276.1"/>
    </source>
</evidence>
<dbReference type="InterPro" id="IPR051928">
    <property type="entry name" value="NorD/CobT"/>
</dbReference>
<dbReference type="InterPro" id="IPR036465">
    <property type="entry name" value="vWFA_dom_sf"/>
</dbReference>
<dbReference type="EMBL" id="JBHSEC010000019">
    <property type="protein sequence ID" value="MFC4411276.1"/>
    <property type="molecule type" value="Genomic_DNA"/>
</dbReference>
<dbReference type="SMART" id="SM00327">
    <property type="entry name" value="VWA"/>
    <property type="match status" value="1"/>
</dbReference>
<keyword evidence="4" id="KW-1185">Reference proteome</keyword>
<name>A0ABV8X6V0_9LACT</name>
<protein>
    <submittedName>
        <fullName evidence="3">VWA domain-containing protein</fullName>
    </submittedName>
</protein>
<dbReference type="InterPro" id="IPR002035">
    <property type="entry name" value="VWF_A"/>
</dbReference>
<sequence length="629" mass="72677">MTSFNRFIKFNNEQVDAKKLLSYELLARALSSATYLKVTQRKLMEFRPSEGAISFSFFWKHRSEEIERAGQKTDIYLLAAGFWRDFDIASYQRLLQTVVLHPLRNLAIQIGVLFEEFRLMEQVIKERPGTSELFTIRTDVMVHHHREQFFENSRKGFVADALLNYIYISVHKGTMFSSSLEGPDFFSILVKPIERIYDQRDTKSNMSLATLIAELAEEWIERDLVHTYYSLGDELSKDESFHYHAGVKDADIGDEEQKDTIEEIFRTWHRENQTEKGVHLNFELENGQSGRGGTDARQGHEDTDITEIGLGRSEGKQKPKRGIPEREGDRVDFSKKDGSIFGENHAYVVYEEKRIDYTKDEQKAGLLEKWRLAQEPHVRAFVKELRRRIDLKRGSRRDHLSIGRLSSNILPLVTEERPRPFYRKQAPSKNLDAVFGLLVDGSASMTDKLEETKMAVLLFHDILRRLEIRHEIVLFYEDAFEATATMQPNTFEWVHKLEDGVKDSGHAILSVNAHEDNRDGFAIRWMVERLKNQQEKHKFLLVFSDGEPSAFGYDQNGILDTAEAVIQAEKAGISVLHLFLNTVAPSEEQKELFRMIYGAKSAASDTVEDFSDQTLRILRKMLTLVVQSH</sequence>
<dbReference type="Gene3D" id="3.40.50.410">
    <property type="entry name" value="von Willebrand factor, type A domain"/>
    <property type="match status" value="1"/>
</dbReference>
<dbReference type="SUPFAM" id="SSF53300">
    <property type="entry name" value="vWA-like"/>
    <property type="match status" value="1"/>
</dbReference>
<reference evidence="4" key="1">
    <citation type="journal article" date="2019" name="Int. J. Syst. Evol. Microbiol.">
        <title>The Global Catalogue of Microorganisms (GCM) 10K type strain sequencing project: providing services to taxonomists for standard genome sequencing and annotation.</title>
        <authorList>
            <consortium name="The Broad Institute Genomics Platform"/>
            <consortium name="The Broad Institute Genome Sequencing Center for Infectious Disease"/>
            <person name="Wu L."/>
            <person name="Ma J."/>
        </authorList>
    </citation>
    <scope>NUCLEOTIDE SEQUENCE [LARGE SCALE GENOMIC DNA]</scope>
    <source>
        <strain evidence="4">CCUG 59778</strain>
    </source>
</reference>
<feature type="domain" description="VWFA" evidence="2">
    <location>
        <begin position="432"/>
        <end position="615"/>
    </location>
</feature>
<gene>
    <name evidence="3" type="ORF">ACFOZY_12675</name>
</gene>
<organism evidence="3 4">
    <name type="scientific">Chungangia koreensis</name>
    <dbReference type="NCBI Taxonomy" id="752657"/>
    <lineage>
        <taxon>Bacteria</taxon>
        <taxon>Bacillati</taxon>
        <taxon>Bacillota</taxon>
        <taxon>Bacilli</taxon>
        <taxon>Lactobacillales</taxon>
        <taxon>Chungangia</taxon>
    </lineage>
</organism>
<evidence type="ECO:0000259" key="2">
    <source>
        <dbReference type="SMART" id="SM00327"/>
    </source>
</evidence>
<dbReference type="Proteomes" id="UP001595817">
    <property type="component" value="Unassembled WGS sequence"/>
</dbReference>
<dbReference type="CDD" id="cd01454">
    <property type="entry name" value="vWA_norD_type"/>
    <property type="match status" value="1"/>
</dbReference>
<feature type="region of interest" description="Disordered" evidence="1">
    <location>
        <begin position="284"/>
        <end position="335"/>
    </location>
</feature>
<accession>A0ABV8X6V0</accession>
<feature type="compositionally biased region" description="Basic and acidic residues" evidence="1">
    <location>
        <begin position="313"/>
        <end position="335"/>
    </location>
</feature>
<evidence type="ECO:0000256" key="1">
    <source>
        <dbReference type="SAM" id="MobiDB-lite"/>
    </source>
</evidence>